<dbReference type="SUPFAM" id="SSF53335">
    <property type="entry name" value="S-adenosyl-L-methionine-dependent methyltransferases"/>
    <property type="match status" value="1"/>
</dbReference>
<dbReference type="STRING" id="1477437.SAMN05444682_11340"/>
<evidence type="ECO:0000313" key="8">
    <source>
        <dbReference type="EMBL" id="SFJ73050.1"/>
    </source>
</evidence>
<comment type="catalytic activity">
    <reaction evidence="7">
        <text>[protein]-L-isoaspartate + S-adenosyl-L-methionine = [protein]-L-isoaspartate alpha-methyl ester + S-adenosyl-L-homocysteine</text>
        <dbReference type="Rhea" id="RHEA:12705"/>
        <dbReference type="Rhea" id="RHEA-COMP:12143"/>
        <dbReference type="Rhea" id="RHEA-COMP:12144"/>
        <dbReference type="ChEBI" id="CHEBI:57856"/>
        <dbReference type="ChEBI" id="CHEBI:59789"/>
        <dbReference type="ChEBI" id="CHEBI:90596"/>
        <dbReference type="ChEBI" id="CHEBI:90598"/>
        <dbReference type="EC" id="2.1.1.77"/>
    </reaction>
</comment>
<evidence type="ECO:0000256" key="1">
    <source>
        <dbReference type="ARBA" id="ARBA00004496"/>
    </source>
</evidence>
<comment type="subcellular location">
    <subcellularLocation>
        <location evidence="1 7">Cytoplasm</location>
    </subcellularLocation>
</comment>
<accession>A0A1I3TR19</accession>
<keyword evidence="4 7" id="KW-0489">Methyltransferase</keyword>
<keyword evidence="9" id="KW-1185">Reference proteome</keyword>
<keyword evidence="5 7" id="KW-0808">Transferase</keyword>
<evidence type="ECO:0000256" key="3">
    <source>
        <dbReference type="ARBA" id="ARBA00022490"/>
    </source>
</evidence>
<comment type="similarity">
    <text evidence="2 7">Belongs to the methyltransferase superfamily. L-isoaspartyl/D-aspartyl protein methyltransferase family.</text>
</comment>
<dbReference type="NCBIfam" id="TIGR00080">
    <property type="entry name" value="pimt"/>
    <property type="match status" value="1"/>
</dbReference>
<feature type="active site" evidence="7">
    <location>
        <position position="106"/>
    </location>
</feature>
<dbReference type="EC" id="2.1.1.77" evidence="7"/>
<name>A0A1I3TR19_9SPHI</name>
<keyword evidence="6 7" id="KW-0949">S-adenosyl-L-methionine</keyword>
<evidence type="ECO:0000313" key="9">
    <source>
        <dbReference type="Proteomes" id="UP000198670"/>
    </source>
</evidence>
<evidence type="ECO:0000256" key="4">
    <source>
        <dbReference type="ARBA" id="ARBA00022603"/>
    </source>
</evidence>
<dbReference type="GO" id="GO:0004719">
    <property type="term" value="F:protein-L-isoaspartate (D-aspartate) O-methyltransferase activity"/>
    <property type="evidence" value="ECO:0007669"/>
    <property type="project" value="UniProtKB-UniRule"/>
</dbReference>
<dbReference type="PANTHER" id="PTHR11579">
    <property type="entry name" value="PROTEIN-L-ISOASPARTATE O-METHYLTRANSFERASE"/>
    <property type="match status" value="1"/>
</dbReference>
<dbReference type="Gene3D" id="3.40.50.150">
    <property type="entry name" value="Vaccinia Virus protein VP39"/>
    <property type="match status" value="1"/>
</dbReference>
<dbReference type="InterPro" id="IPR000682">
    <property type="entry name" value="PCMT"/>
</dbReference>
<dbReference type="EMBL" id="FOQO01000013">
    <property type="protein sequence ID" value="SFJ73050.1"/>
    <property type="molecule type" value="Genomic_DNA"/>
</dbReference>
<dbReference type="PROSITE" id="PS01279">
    <property type="entry name" value="PCMT"/>
    <property type="match status" value="1"/>
</dbReference>
<dbReference type="GO" id="GO:0005737">
    <property type="term" value="C:cytoplasm"/>
    <property type="evidence" value="ECO:0007669"/>
    <property type="project" value="UniProtKB-SubCell"/>
</dbReference>
<dbReference type="GO" id="GO:0030091">
    <property type="term" value="P:protein repair"/>
    <property type="evidence" value="ECO:0007669"/>
    <property type="project" value="UniProtKB-UniRule"/>
</dbReference>
<evidence type="ECO:0000256" key="7">
    <source>
        <dbReference type="HAMAP-Rule" id="MF_00090"/>
    </source>
</evidence>
<dbReference type="AlphaFoldDB" id="A0A1I3TR19"/>
<reference evidence="8 9" key="1">
    <citation type="submission" date="2016-10" db="EMBL/GenBank/DDBJ databases">
        <authorList>
            <person name="de Groot N.N."/>
        </authorList>
    </citation>
    <scope>NUCLEOTIDE SEQUENCE [LARGE SCALE GENOMIC DNA]</scope>
    <source>
        <strain evidence="8 9">RK1</strain>
    </source>
</reference>
<evidence type="ECO:0000256" key="5">
    <source>
        <dbReference type="ARBA" id="ARBA00022679"/>
    </source>
</evidence>
<dbReference type="Proteomes" id="UP000198670">
    <property type="component" value="Unassembled WGS sequence"/>
</dbReference>
<dbReference type="HAMAP" id="MF_00090">
    <property type="entry name" value="PIMT"/>
    <property type="match status" value="1"/>
</dbReference>
<keyword evidence="3 7" id="KW-0963">Cytoplasm</keyword>
<comment type="function">
    <text evidence="7">Catalyzes the methyl esterification of L-isoaspartyl residues in peptides and proteins that result from spontaneous decomposition of normal L-aspartyl and L-asparaginyl residues. It plays a role in the repair and/or degradation of damaged proteins.</text>
</comment>
<dbReference type="CDD" id="cd02440">
    <property type="entry name" value="AdoMet_MTases"/>
    <property type="match status" value="1"/>
</dbReference>
<dbReference type="FunFam" id="3.40.50.150:FF:000010">
    <property type="entry name" value="Protein-L-isoaspartate O-methyltransferase"/>
    <property type="match status" value="1"/>
</dbReference>
<sequence>MTVTTSSYLLVPRAHWGNYTNSYPMQMKSLILSLLVFLILQPVVAQRYDALRNSMVRTQLETRGINHSATLEAMRKVERHLFVPATYQKYAYDDGPLPIGYHQTISQPYIVAYMTQLLAPKAGDRVLEIGTGSGYQAAILAEIVKEVYTIEIVNELGERTKKLLDKLGYDNVHVIIGDGHKGLHTKAPFDAIIVTAAPEEIPQPLIDQLKDGGRMVIPVGPEASTQTLMLIEKRDGGITKTNLTPVRFVPFTRKKESGSNL</sequence>
<dbReference type="Pfam" id="PF01135">
    <property type="entry name" value="PCMT"/>
    <property type="match status" value="1"/>
</dbReference>
<protein>
    <recommendedName>
        <fullName evidence="7">Protein-L-isoaspartate O-methyltransferase</fullName>
        <ecNumber evidence="7">2.1.1.77</ecNumber>
    </recommendedName>
    <alternativeName>
        <fullName evidence="7">L-isoaspartyl protein carboxyl methyltransferase</fullName>
    </alternativeName>
    <alternativeName>
        <fullName evidence="7">Protein L-isoaspartyl methyltransferase</fullName>
    </alternativeName>
    <alternativeName>
        <fullName evidence="7">Protein-beta-aspartate methyltransferase</fullName>
        <shortName evidence="7">PIMT</shortName>
    </alternativeName>
</protein>
<dbReference type="NCBIfam" id="NF001453">
    <property type="entry name" value="PRK00312.1"/>
    <property type="match status" value="1"/>
</dbReference>
<dbReference type="PANTHER" id="PTHR11579:SF0">
    <property type="entry name" value="PROTEIN-L-ISOASPARTATE(D-ASPARTATE) O-METHYLTRANSFERASE"/>
    <property type="match status" value="1"/>
</dbReference>
<dbReference type="GO" id="GO:0032259">
    <property type="term" value="P:methylation"/>
    <property type="evidence" value="ECO:0007669"/>
    <property type="project" value="UniProtKB-KW"/>
</dbReference>
<proteinExistence type="inferred from homology"/>
<dbReference type="InterPro" id="IPR029063">
    <property type="entry name" value="SAM-dependent_MTases_sf"/>
</dbReference>
<evidence type="ECO:0000256" key="2">
    <source>
        <dbReference type="ARBA" id="ARBA00005369"/>
    </source>
</evidence>
<organism evidence="8 9">
    <name type="scientific">Parapedobacter indicus</name>
    <dbReference type="NCBI Taxonomy" id="1477437"/>
    <lineage>
        <taxon>Bacteria</taxon>
        <taxon>Pseudomonadati</taxon>
        <taxon>Bacteroidota</taxon>
        <taxon>Sphingobacteriia</taxon>
        <taxon>Sphingobacteriales</taxon>
        <taxon>Sphingobacteriaceae</taxon>
        <taxon>Parapedobacter</taxon>
    </lineage>
</organism>
<gene>
    <name evidence="7" type="primary">pcm</name>
    <name evidence="8" type="ORF">SAMN05444682_11340</name>
</gene>
<evidence type="ECO:0000256" key="6">
    <source>
        <dbReference type="ARBA" id="ARBA00022691"/>
    </source>
</evidence>